<reference evidence="1 2" key="1">
    <citation type="journal article" date="2021" name="Elife">
        <title>Chloroplast acquisition without the gene transfer in kleptoplastic sea slugs, Plakobranchus ocellatus.</title>
        <authorList>
            <person name="Maeda T."/>
            <person name="Takahashi S."/>
            <person name="Yoshida T."/>
            <person name="Shimamura S."/>
            <person name="Takaki Y."/>
            <person name="Nagai Y."/>
            <person name="Toyoda A."/>
            <person name="Suzuki Y."/>
            <person name="Arimoto A."/>
            <person name="Ishii H."/>
            <person name="Satoh N."/>
            <person name="Nishiyama T."/>
            <person name="Hasebe M."/>
            <person name="Maruyama T."/>
            <person name="Minagawa J."/>
            <person name="Obokata J."/>
            <person name="Shigenobu S."/>
        </authorList>
    </citation>
    <scope>NUCLEOTIDE SEQUENCE [LARGE SCALE GENOMIC DNA]</scope>
</reference>
<evidence type="ECO:0000313" key="1">
    <source>
        <dbReference type="EMBL" id="GFR62316.1"/>
    </source>
</evidence>
<proteinExistence type="predicted"/>
<accession>A0AAV4EQ42</accession>
<dbReference type="EMBL" id="BMAT01000236">
    <property type="protein sequence ID" value="GFR62316.1"/>
    <property type="molecule type" value="Genomic_DNA"/>
</dbReference>
<dbReference type="AlphaFoldDB" id="A0AAV4EQ42"/>
<dbReference type="Proteomes" id="UP000762676">
    <property type="component" value="Unassembled WGS sequence"/>
</dbReference>
<sequence>MERYRKTPDGSWERQREVEEVGGRSLFPIMIQDTACSPAWAHWPGEGLWRRSYCGWTIIISLWAGQKTVTGADWCSSLGSPTPPGLAKPV</sequence>
<keyword evidence="2" id="KW-1185">Reference proteome</keyword>
<comment type="caution">
    <text evidence="1">The sequence shown here is derived from an EMBL/GenBank/DDBJ whole genome shotgun (WGS) entry which is preliminary data.</text>
</comment>
<protein>
    <submittedName>
        <fullName evidence="1">Uncharacterized protein</fullName>
    </submittedName>
</protein>
<organism evidence="1 2">
    <name type="scientific">Elysia marginata</name>
    <dbReference type="NCBI Taxonomy" id="1093978"/>
    <lineage>
        <taxon>Eukaryota</taxon>
        <taxon>Metazoa</taxon>
        <taxon>Spiralia</taxon>
        <taxon>Lophotrochozoa</taxon>
        <taxon>Mollusca</taxon>
        <taxon>Gastropoda</taxon>
        <taxon>Heterobranchia</taxon>
        <taxon>Euthyneura</taxon>
        <taxon>Panpulmonata</taxon>
        <taxon>Sacoglossa</taxon>
        <taxon>Placobranchoidea</taxon>
        <taxon>Plakobranchidae</taxon>
        <taxon>Elysia</taxon>
    </lineage>
</organism>
<evidence type="ECO:0000313" key="2">
    <source>
        <dbReference type="Proteomes" id="UP000762676"/>
    </source>
</evidence>
<name>A0AAV4EQ42_9GAST</name>
<gene>
    <name evidence="1" type="ORF">ElyMa_000127600</name>
</gene>